<dbReference type="AlphaFoldDB" id="A0A916LGX9"/>
<name>A0A916LGX9_MYCTX</name>
<dbReference type="Proteomes" id="UP000039021">
    <property type="component" value="Unassembled WGS sequence"/>
</dbReference>
<sequence length="36" mass="3826">MVATPSACWLPATDASLRLANRLARPLLGSRSTDTL</sequence>
<protein>
    <submittedName>
        <fullName evidence="1">Uncharacterized protein</fullName>
    </submittedName>
</protein>
<accession>A0A916LGX9</accession>
<evidence type="ECO:0000313" key="1">
    <source>
        <dbReference type="EMBL" id="CPB54137.1"/>
    </source>
</evidence>
<comment type="caution">
    <text evidence="1">The sequence shown here is derived from an EMBL/GenBank/DDBJ whole genome shotgun (WGS) entry which is preliminary data.</text>
</comment>
<proteinExistence type="predicted"/>
<organism evidence="1 2">
    <name type="scientific">Mycobacterium tuberculosis</name>
    <dbReference type="NCBI Taxonomy" id="1773"/>
    <lineage>
        <taxon>Bacteria</taxon>
        <taxon>Bacillati</taxon>
        <taxon>Actinomycetota</taxon>
        <taxon>Actinomycetes</taxon>
        <taxon>Mycobacteriales</taxon>
        <taxon>Mycobacteriaceae</taxon>
        <taxon>Mycobacterium</taxon>
        <taxon>Mycobacterium tuberculosis complex</taxon>
    </lineage>
</organism>
<evidence type="ECO:0000313" key="2">
    <source>
        <dbReference type="Proteomes" id="UP000039021"/>
    </source>
</evidence>
<dbReference type="EMBL" id="CSBK01004084">
    <property type="protein sequence ID" value="CPB54137.1"/>
    <property type="molecule type" value="Genomic_DNA"/>
</dbReference>
<reference evidence="2" key="1">
    <citation type="submission" date="2015-03" db="EMBL/GenBank/DDBJ databases">
        <authorList>
            <consortium name="Pathogen Informatics"/>
        </authorList>
    </citation>
    <scope>NUCLEOTIDE SEQUENCE [LARGE SCALE GENOMIC DNA]</scope>
    <source>
        <strain evidence="2">N09902308</strain>
    </source>
</reference>
<gene>
    <name evidence="1" type="ORF">ERS007739_05295</name>
</gene>